<feature type="compositionally biased region" description="Low complexity" evidence="1">
    <location>
        <begin position="251"/>
        <end position="269"/>
    </location>
</feature>
<gene>
    <name evidence="3" type="primary">yunB</name>
    <name evidence="3" type="ORF">VF724_01595</name>
</gene>
<dbReference type="Pfam" id="PF09560">
    <property type="entry name" value="Spore_YunB"/>
    <property type="match status" value="1"/>
</dbReference>
<keyword evidence="2" id="KW-0812">Transmembrane</keyword>
<evidence type="ECO:0000256" key="1">
    <source>
        <dbReference type="SAM" id="MobiDB-lite"/>
    </source>
</evidence>
<evidence type="ECO:0000256" key="2">
    <source>
        <dbReference type="SAM" id="Phobius"/>
    </source>
</evidence>
<organism evidence="3 4">
    <name type="scientific">Ferviditalea candida</name>
    <dbReference type="NCBI Taxonomy" id="3108399"/>
    <lineage>
        <taxon>Bacteria</taxon>
        <taxon>Bacillati</taxon>
        <taxon>Bacillota</taxon>
        <taxon>Bacilli</taxon>
        <taxon>Bacillales</taxon>
        <taxon>Paenibacillaceae</taxon>
        <taxon>Ferviditalea</taxon>
    </lineage>
</organism>
<keyword evidence="2" id="KW-0472">Membrane</keyword>
<evidence type="ECO:0000313" key="3">
    <source>
        <dbReference type="EMBL" id="MEB3100353.1"/>
    </source>
</evidence>
<keyword evidence="4" id="KW-1185">Reference proteome</keyword>
<keyword evidence="2" id="KW-1133">Transmembrane helix</keyword>
<dbReference type="NCBIfam" id="TIGR02832">
    <property type="entry name" value="spo_yunB"/>
    <property type="match status" value="1"/>
</dbReference>
<name>A0ABU5ZDR2_9BACL</name>
<protein>
    <submittedName>
        <fullName evidence="3">Sporulation protein YunB</fullName>
    </submittedName>
</protein>
<comment type="caution">
    <text evidence="3">The sequence shown here is derived from an EMBL/GenBank/DDBJ whole genome shotgun (WGS) entry which is preliminary data.</text>
</comment>
<dbReference type="EMBL" id="JAYJLD010000001">
    <property type="protein sequence ID" value="MEB3100353.1"/>
    <property type="molecule type" value="Genomic_DNA"/>
</dbReference>
<feature type="transmembrane region" description="Helical" evidence="2">
    <location>
        <begin position="21"/>
        <end position="41"/>
    </location>
</feature>
<dbReference type="InterPro" id="IPR014197">
    <property type="entry name" value="Sporulation_prot_YunB"/>
</dbReference>
<proteinExistence type="predicted"/>
<accession>A0ABU5ZDR2</accession>
<sequence length="269" mass="29915">MKWKRRRRWKSRTNKPGSRKKWFMLVMVIFSLFSLQTFIFVEKNLRDPLMNIAKIRIKQMATEAINSSITKNISQGTNFEKLIDWKTDHSGKIAGFMLNYAEHMKIASDTIKTVQNTLDGLKQIPDHIPLGEAFNSAILASFGPEIPIKFVPAGAVKVDLNTRQINAGINMLLVEVYIRIIAEVTIIIPFDTQPEVVSTEVPISYLLVVGDTPMYYVDNKGNPIGNSDPLPPNISLPDVQTQKNGVSSFNTPPDSGSTGTVGPGVSLKK</sequence>
<feature type="region of interest" description="Disordered" evidence="1">
    <location>
        <begin position="226"/>
        <end position="269"/>
    </location>
</feature>
<reference evidence="3" key="1">
    <citation type="submission" date="2023-12" db="EMBL/GenBank/DDBJ databases">
        <title>Fervidustalea candida gen. nov., sp. nov., a novel member of the family Paenibacillaceae isolated from a geothermal area.</title>
        <authorList>
            <person name="Li W.-J."/>
            <person name="Jiao J.-Y."/>
            <person name="Chen Y."/>
        </authorList>
    </citation>
    <scope>NUCLEOTIDE SEQUENCE</scope>
    <source>
        <strain evidence="3">SYSU GA230002</strain>
    </source>
</reference>
<feature type="compositionally biased region" description="Polar residues" evidence="1">
    <location>
        <begin position="238"/>
        <end position="250"/>
    </location>
</feature>
<dbReference type="Proteomes" id="UP001310386">
    <property type="component" value="Unassembled WGS sequence"/>
</dbReference>
<dbReference type="RefSeq" id="WP_371752451.1">
    <property type="nucleotide sequence ID" value="NZ_JAYJLD010000001.1"/>
</dbReference>
<evidence type="ECO:0000313" key="4">
    <source>
        <dbReference type="Proteomes" id="UP001310386"/>
    </source>
</evidence>